<comment type="caution">
    <text evidence="1">The sequence shown here is derived from an EMBL/GenBank/DDBJ whole genome shotgun (WGS) entry which is preliminary data.</text>
</comment>
<gene>
    <name evidence="1" type="ORF">E2C01_075185</name>
</gene>
<protein>
    <submittedName>
        <fullName evidence="1">Uncharacterized protein</fullName>
    </submittedName>
</protein>
<sequence length="119" mass="13756">MRTCWSHVLGDVWPPGTCRCSEVGHESGRGEQRQSATLSEERMLVAWENRRERRSRLCLHYTLPVASLKAKSLRILAQDLRDGREIFSFTGLGVICENQSKVRPAWRELQYLVWKCSPP</sequence>
<evidence type="ECO:0000313" key="2">
    <source>
        <dbReference type="Proteomes" id="UP000324222"/>
    </source>
</evidence>
<evidence type="ECO:0000313" key="1">
    <source>
        <dbReference type="EMBL" id="MPC80601.1"/>
    </source>
</evidence>
<accession>A0A5B7I5H4</accession>
<dbReference type="AlphaFoldDB" id="A0A5B7I5H4"/>
<dbReference type="Proteomes" id="UP000324222">
    <property type="component" value="Unassembled WGS sequence"/>
</dbReference>
<reference evidence="1 2" key="1">
    <citation type="submission" date="2019-05" db="EMBL/GenBank/DDBJ databases">
        <title>Another draft genome of Portunus trituberculatus and its Hox gene families provides insights of decapod evolution.</title>
        <authorList>
            <person name="Jeong J.-H."/>
            <person name="Song I."/>
            <person name="Kim S."/>
            <person name="Choi T."/>
            <person name="Kim D."/>
            <person name="Ryu S."/>
            <person name="Kim W."/>
        </authorList>
    </citation>
    <scope>NUCLEOTIDE SEQUENCE [LARGE SCALE GENOMIC DNA]</scope>
    <source>
        <tissue evidence="1">Muscle</tissue>
    </source>
</reference>
<dbReference type="EMBL" id="VSRR010054484">
    <property type="protein sequence ID" value="MPC80601.1"/>
    <property type="molecule type" value="Genomic_DNA"/>
</dbReference>
<keyword evidence="2" id="KW-1185">Reference proteome</keyword>
<organism evidence="1 2">
    <name type="scientific">Portunus trituberculatus</name>
    <name type="common">Swimming crab</name>
    <name type="synonym">Neptunus trituberculatus</name>
    <dbReference type="NCBI Taxonomy" id="210409"/>
    <lineage>
        <taxon>Eukaryota</taxon>
        <taxon>Metazoa</taxon>
        <taxon>Ecdysozoa</taxon>
        <taxon>Arthropoda</taxon>
        <taxon>Crustacea</taxon>
        <taxon>Multicrustacea</taxon>
        <taxon>Malacostraca</taxon>
        <taxon>Eumalacostraca</taxon>
        <taxon>Eucarida</taxon>
        <taxon>Decapoda</taxon>
        <taxon>Pleocyemata</taxon>
        <taxon>Brachyura</taxon>
        <taxon>Eubrachyura</taxon>
        <taxon>Portunoidea</taxon>
        <taxon>Portunidae</taxon>
        <taxon>Portuninae</taxon>
        <taxon>Portunus</taxon>
    </lineage>
</organism>
<proteinExistence type="predicted"/>
<name>A0A5B7I5H4_PORTR</name>